<dbReference type="GO" id="GO:0020037">
    <property type="term" value="F:heme binding"/>
    <property type="evidence" value="ECO:0007669"/>
    <property type="project" value="InterPro"/>
</dbReference>
<dbReference type="InterPro" id="IPR013427">
    <property type="entry name" value="Haem-bd_dom_put"/>
</dbReference>
<dbReference type="InterPro" id="IPR011041">
    <property type="entry name" value="Quinoprot_gluc/sorb_DH_b-prop"/>
</dbReference>
<keyword evidence="7" id="KW-0624">Polysaccharide degradation</keyword>
<dbReference type="PANTHER" id="PTHR33546:SF1">
    <property type="entry name" value="LARGE, MULTIFUNCTIONAL SECRETED PROTEIN"/>
    <property type="match status" value="1"/>
</dbReference>
<keyword evidence="7" id="KW-0858">Xylan degradation</keyword>
<dbReference type="NCBIfam" id="TIGR02603">
    <property type="entry name" value="CxxCH_TIGR02603"/>
    <property type="match status" value="1"/>
</dbReference>
<accession>A0A5C6AVC9</accession>
<evidence type="ECO:0000256" key="1">
    <source>
        <dbReference type="ARBA" id="ARBA00022617"/>
    </source>
</evidence>
<reference evidence="7 8" key="1">
    <citation type="submission" date="2019-02" db="EMBL/GenBank/DDBJ databases">
        <title>Deep-cultivation of Planctomycetes and their phenomic and genomic characterization uncovers novel biology.</title>
        <authorList>
            <person name="Wiegand S."/>
            <person name="Jogler M."/>
            <person name="Boedeker C."/>
            <person name="Pinto D."/>
            <person name="Vollmers J."/>
            <person name="Rivas-Marin E."/>
            <person name="Kohn T."/>
            <person name="Peeters S.H."/>
            <person name="Heuer A."/>
            <person name="Rast P."/>
            <person name="Oberbeckmann S."/>
            <person name="Bunk B."/>
            <person name="Jeske O."/>
            <person name="Meyerdierks A."/>
            <person name="Storesund J.E."/>
            <person name="Kallscheuer N."/>
            <person name="Luecker S."/>
            <person name="Lage O.M."/>
            <person name="Pohl T."/>
            <person name="Merkel B.J."/>
            <person name="Hornburger P."/>
            <person name="Mueller R.-W."/>
            <person name="Bruemmer F."/>
            <person name="Labrenz M."/>
            <person name="Spormann A.M."/>
            <person name="Op Den Camp H."/>
            <person name="Overmann J."/>
            <person name="Amann R."/>
            <person name="Jetten M.S.M."/>
            <person name="Mascher T."/>
            <person name="Medema M.H."/>
            <person name="Devos D.P."/>
            <person name="Kaster A.-K."/>
            <person name="Ovreas L."/>
            <person name="Rohde M."/>
            <person name="Galperin M.Y."/>
            <person name="Jogler C."/>
        </authorList>
    </citation>
    <scope>NUCLEOTIDE SEQUENCE [LARGE SCALE GENOMIC DNA]</scope>
    <source>
        <strain evidence="7 8">Pla52n</strain>
    </source>
</reference>
<dbReference type="InterPro" id="IPR029058">
    <property type="entry name" value="AB_hydrolase_fold"/>
</dbReference>
<keyword evidence="3 4" id="KW-0408">Iron</keyword>
<keyword evidence="7" id="KW-0119">Carbohydrate metabolism</keyword>
<dbReference type="Gene3D" id="3.40.50.1820">
    <property type="entry name" value="alpha/beta hydrolase"/>
    <property type="match status" value="1"/>
</dbReference>
<dbReference type="EC" id="3.2.1.8" evidence="7"/>
<dbReference type="Pfam" id="PF23500">
    <property type="entry name" value="DUF7133"/>
    <property type="match status" value="1"/>
</dbReference>
<dbReference type="RefSeq" id="WP_231742122.1">
    <property type="nucleotide sequence ID" value="NZ_CP151726.1"/>
</dbReference>
<dbReference type="PANTHER" id="PTHR33546">
    <property type="entry name" value="LARGE, MULTIFUNCTIONAL SECRETED PROTEIN-RELATED"/>
    <property type="match status" value="1"/>
</dbReference>
<feature type="compositionally biased region" description="Basic and acidic residues" evidence="5">
    <location>
        <begin position="164"/>
        <end position="183"/>
    </location>
</feature>
<dbReference type="NCBIfam" id="TIGR02604">
    <property type="entry name" value="Piru_Ver_Nterm"/>
    <property type="match status" value="1"/>
</dbReference>
<keyword evidence="8" id="KW-1185">Reference proteome</keyword>
<keyword evidence="2 4" id="KW-0479">Metal-binding</keyword>
<keyword evidence="1 4" id="KW-0349">Heme</keyword>
<dbReference type="SUPFAM" id="SSF53474">
    <property type="entry name" value="alpha/beta-Hydrolases"/>
    <property type="match status" value="1"/>
</dbReference>
<dbReference type="SUPFAM" id="SSF50952">
    <property type="entry name" value="Soluble quinoprotein glucose dehydrogenase"/>
    <property type="match status" value="1"/>
</dbReference>
<dbReference type="SUPFAM" id="SSF46626">
    <property type="entry name" value="Cytochrome c"/>
    <property type="match status" value="1"/>
</dbReference>
<dbReference type="InterPro" id="IPR000801">
    <property type="entry name" value="Esterase-like"/>
</dbReference>
<dbReference type="Gene3D" id="1.10.760.10">
    <property type="entry name" value="Cytochrome c-like domain"/>
    <property type="match status" value="1"/>
</dbReference>
<dbReference type="InterPro" id="IPR029062">
    <property type="entry name" value="Class_I_gatase-like"/>
</dbReference>
<dbReference type="EMBL" id="SJPN01000004">
    <property type="protein sequence ID" value="TWU03006.1"/>
    <property type="molecule type" value="Genomic_DNA"/>
</dbReference>
<feature type="domain" description="Cytochrome c" evidence="6">
    <location>
        <begin position="1203"/>
        <end position="1336"/>
    </location>
</feature>
<protein>
    <submittedName>
        <fullName evidence="7">Endo-1,4-beta-xylanase Z</fullName>
        <ecNumber evidence="7">3.2.1.8</ecNumber>
    </submittedName>
</protein>
<dbReference type="Proteomes" id="UP000320176">
    <property type="component" value="Unassembled WGS sequence"/>
</dbReference>
<dbReference type="Pfam" id="PF00756">
    <property type="entry name" value="Esterase"/>
    <property type="match status" value="1"/>
</dbReference>
<dbReference type="GO" id="GO:0046872">
    <property type="term" value="F:metal ion binding"/>
    <property type="evidence" value="ECO:0007669"/>
    <property type="project" value="UniProtKB-KW"/>
</dbReference>
<dbReference type="GO" id="GO:0045493">
    <property type="term" value="P:xylan catabolic process"/>
    <property type="evidence" value="ECO:0007669"/>
    <property type="project" value="UniProtKB-KW"/>
</dbReference>
<evidence type="ECO:0000259" key="6">
    <source>
        <dbReference type="PROSITE" id="PS51007"/>
    </source>
</evidence>
<dbReference type="InterPro" id="IPR036909">
    <property type="entry name" value="Cyt_c-like_dom_sf"/>
</dbReference>
<evidence type="ECO:0000256" key="4">
    <source>
        <dbReference type="PROSITE-ProRule" id="PRU00433"/>
    </source>
</evidence>
<feature type="region of interest" description="Disordered" evidence="5">
    <location>
        <begin position="1529"/>
        <end position="1570"/>
    </location>
</feature>
<evidence type="ECO:0000256" key="3">
    <source>
        <dbReference type="ARBA" id="ARBA00023004"/>
    </source>
</evidence>
<dbReference type="GO" id="GO:0031176">
    <property type="term" value="F:endo-1,4-beta-xylanase activity"/>
    <property type="evidence" value="ECO:0007669"/>
    <property type="project" value="UniProtKB-EC"/>
</dbReference>
<feature type="region of interest" description="Disordered" evidence="5">
    <location>
        <begin position="163"/>
        <end position="196"/>
    </location>
</feature>
<dbReference type="InterPro" id="IPR029010">
    <property type="entry name" value="ThuA-like"/>
</dbReference>
<dbReference type="PROSITE" id="PS51007">
    <property type="entry name" value="CYTC"/>
    <property type="match status" value="1"/>
</dbReference>
<dbReference type="InterPro" id="IPR009056">
    <property type="entry name" value="Cyt_c-like_dom"/>
</dbReference>
<dbReference type="GO" id="GO:0009055">
    <property type="term" value="F:electron transfer activity"/>
    <property type="evidence" value="ECO:0007669"/>
    <property type="project" value="InterPro"/>
</dbReference>
<keyword evidence="7" id="KW-0326">Glycosidase</keyword>
<evidence type="ECO:0000313" key="7">
    <source>
        <dbReference type="EMBL" id="TWU03006.1"/>
    </source>
</evidence>
<dbReference type="InterPro" id="IPR013428">
    <property type="entry name" value="Membrane-bound_put_N"/>
</dbReference>
<dbReference type="Gene3D" id="3.40.50.880">
    <property type="match status" value="1"/>
</dbReference>
<evidence type="ECO:0000256" key="2">
    <source>
        <dbReference type="ARBA" id="ARBA00022723"/>
    </source>
</evidence>
<proteinExistence type="predicted"/>
<evidence type="ECO:0000313" key="8">
    <source>
        <dbReference type="Proteomes" id="UP000320176"/>
    </source>
</evidence>
<sequence length="1936" mass="210749">MTSLFLRLAIAVFLLAGTGLHHVASAVEPRVSVLMLGDSGFHKPSEFYRHLVEPLAEQSVELQYTEKLSDLNSENLAKYDGLMIFANVERITPEAESALLNFVQQGGGLIPVHCASFCFLNSDKYIDLVGGQFKSHGFTRFQTTIVAPDHEIMAGLKPVQSMDESYRHGRLNPDKTVLERRSSDSGPVSDPDGEPYTWVRNSGKGRVFYTAWGHDHRTWSNVDFQNLLARGVLWACGQTLTAAVTDSDDATQSQAVAAANRTFAKPEMTVPSIDEKKFQFTDVGAKIPNYTPGARWGTQEAPLTLMQNPLPADESIKAYSTPKGFQLSVWARESDKNWPENAQDTAEFAGLTGKPIAMNWDEQGRLWVCETVDYPNELQSAPGEGRDRIKICEDTDNDGQADKFTIFAEHLSIPSTLVCYRGGVIVQNGAKTIYLKDIDGDDVADFRQELITGWAMGDTHGGVSNFQYGPDNWIWGMQGYNNSEPVINGEPQMRFRQGFWRFKVRAGAADDTAPAFAIDKQSGLPAEKASDQFNEHTVRVDALEFMRATNNNTWGLGFSEEGYVFGSTANGCPSVHMPIPNRYFDQVAGWSPSTLQRISPNDRFNALDDKIRQVDYHGGYTAAAGSGIYTARNYPAPWWNKIQMVCEPTGHIVGGFVLEKDGAGYQSNNIFNVVASIDDWASPIMSEVGPDGNVWVLDWYNYIIQHNPTPNGFQTGKGAAYESDLRDKRFGRIYRMLYEQSSAPTHAMQLASASDAELVEALKSNNFFWRRTAQRLLVQRSSSDAATLNALVALVDDQQTDDIGLNTAAMHAIWTLAGLADGQIEDAKAALTAACQKGFQHKSSPVRNAAVASCPADQVAGAIEAGLLKDADPRVQLSTLLRIADGAGSASGETLASLVAGTKTIANDDVLLDAWTSAAATAPVETLVALINANDRSSDRELGSRVAILAEHIARSNPTGEKIEALLKVDPASPLTIPLWEGLAKGWPRDLSITLSEAAQSQFRDRFLAGNTSVENKAAILAVADKWSIKGLDEAVSSIQGQLLDTALDIDADAETRLTAWDQAIKLAPTSEGLLDAVQAMLTPQLAPETGSRAIAALGSARVPGLTEQLISIRSQLGPQMSGNILTLLLARTDTTTELLDAIADGKAQLTELQLDQRQALLNHPTREIAARAKELMEMKGASVSSNRQSLVNEWMPVTEMKGDLTNGIAMYKKHCALCHKHGEMGVSIGPNLTGMAVHPKEEILVNVLDPNRSVENNFRTYQILTVDGAVLTGMLAGESANSLRLIDTQGKEKQVLREDIEQMNASTKSLMPEGFESQISKQEMADLLAFLANRGRYTPLSLSTAATISGPKGLPGFRGNAGDTFEFKTYGTIEVEGIPFDLQDPQGGRVANVVALQSSGGRFRSTLPSAVTVPCSGNVSAIHMLGGVASFGFPINRDESSSLIVRCHYADGSSVDHALINGKHIANYQERVDVPDSKFAIDAGGKQVRYLKIPVDASKPLKEIELVKGENRSIPVVFAVTVESASSGEADHAVGANDTRQDPPQDTPQPPRRRRGGFGGPIELGPDDVAVYEAPPADFKSERDVPHGKLEMVEYESKTVGTTRKMQVYTPPGYTADKKYPVLYLLHGIGGDETEWQRFATPNLLLDNLIADGKAVPMIVVMPNGRAQKNDRAEGNVMASAPAFAVFERDLLDDVIPAIESKYSVAANREHRAIAGLSMGGGQSFNFGLGNLDTFAWVGPFSAAPNTKRPEELVPDVADAKAKLKLLWISCGNKDGLIRISQNVHQFLKSNEIEHVWHVDGHGHDPQHWSSSLYWFAQEVFQDPAQAAKVEPSLVGKWTGTVQTQIGDQHYEITIESQDDGNTGTAVMTLDGESYNSKLSNIKLDAGKVSFDETLSFRGNDLTIRYSGSLDVDEMKLTRKVGDFATEEFTVKRVK</sequence>
<dbReference type="InterPro" id="IPR055557">
    <property type="entry name" value="DUF7133"/>
</dbReference>
<dbReference type="SUPFAM" id="SSF52317">
    <property type="entry name" value="Class I glutamine amidotransferase-like"/>
    <property type="match status" value="1"/>
</dbReference>
<organism evidence="7 8">
    <name type="scientific">Stieleria varia</name>
    <dbReference type="NCBI Taxonomy" id="2528005"/>
    <lineage>
        <taxon>Bacteria</taxon>
        <taxon>Pseudomonadati</taxon>
        <taxon>Planctomycetota</taxon>
        <taxon>Planctomycetia</taxon>
        <taxon>Pirellulales</taxon>
        <taxon>Pirellulaceae</taxon>
        <taxon>Stieleria</taxon>
    </lineage>
</organism>
<gene>
    <name evidence="7" type="primary">xynZ_3</name>
    <name evidence="7" type="ORF">Pla52n_40950</name>
</gene>
<name>A0A5C6AVC9_9BACT</name>
<comment type="caution">
    <text evidence="7">The sequence shown here is derived from an EMBL/GenBank/DDBJ whole genome shotgun (WGS) entry which is preliminary data.</text>
</comment>
<keyword evidence="7" id="KW-0378">Hydrolase</keyword>
<dbReference type="Pfam" id="PF06283">
    <property type="entry name" value="ThuA"/>
    <property type="match status" value="1"/>
</dbReference>
<evidence type="ECO:0000256" key="5">
    <source>
        <dbReference type="SAM" id="MobiDB-lite"/>
    </source>
</evidence>